<protein>
    <submittedName>
        <fullName evidence="3">Uncharacterized protein</fullName>
    </submittedName>
</protein>
<feature type="region of interest" description="Disordered" evidence="1">
    <location>
        <begin position="190"/>
        <end position="222"/>
    </location>
</feature>
<accession>A0A448ZFQ7</accession>
<dbReference type="OrthoDB" id="10629047at2759"/>
<evidence type="ECO:0000256" key="1">
    <source>
        <dbReference type="SAM" id="MobiDB-lite"/>
    </source>
</evidence>
<evidence type="ECO:0000313" key="3">
    <source>
        <dbReference type="EMBL" id="VEU40883.1"/>
    </source>
</evidence>
<feature type="region of interest" description="Disordered" evidence="1">
    <location>
        <begin position="27"/>
        <end position="52"/>
    </location>
</feature>
<reference evidence="3 4" key="1">
    <citation type="submission" date="2019-01" db="EMBL/GenBank/DDBJ databases">
        <authorList>
            <person name="Ferrante I. M."/>
        </authorList>
    </citation>
    <scope>NUCLEOTIDE SEQUENCE [LARGE SCALE GENOMIC DNA]</scope>
    <source>
        <strain evidence="3 4">B856</strain>
    </source>
</reference>
<gene>
    <name evidence="3" type="ORF">PSNMU_V1.4_AUG-EV-PASAV3_0077950</name>
</gene>
<dbReference type="AlphaFoldDB" id="A0A448ZFQ7"/>
<feature type="compositionally biased region" description="Acidic residues" evidence="1">
    <location>
        <begin position="191"/>
        <end position="201"/>
    </location>
</feature>
<feature type="chain" id="PRO_5019426402" evidence="2">
    <location>
        <begin position="25"/>
        <end position="222"/>
    </location>
</feature>
<dbReference type="Proteomes" id="UP000291116">
    <property type="component" value="Unassembled WGS sequence"/>
</dbReference>
<evidence type="ECO:0000256" key="2">
    <source>
        <dbReference type="SAM" id="SignalP"/>
    </source>
</evidence>
<evidence type="ECO:0000313" key="4">
    <source>
        <dbReference type="Proteomes" id="UP000291116"/>
    </source>
</evidence>
<organism evidence="3 4">
    <name type="scientific">Pseudo-nitzschia multistriata</name>
    <dbReference type="NCBI Taxonomy" id="183589"/>
    <lineage>
        <taxon>Eukaryota</taxon>
        <taxon>Sar</taxon>
        <taxon>Stramenopiles</taxon>
        <taxon>Ochrophyta</taxon>
        <taxon>Bacillariophyta</taxon>
        <taxon>Bacillariophyceae</taxon>
        <taxon>Bacillariophycidae</taxon>
        <taxon>Bacillariales</taxon>
        <taxon>Bacillariaceae</taxon>
        <taxon>Pseudo-nitzschia</taxon>
    </lineage>
</organism>
<keyword evidence="2" id="KW-0732">Signal</keyword>
<proteinExistence type="predicted"/>
<dbReference type="EMBL" id="CAACVS010000313">
    <property type="protein sequence ID" value="VEU40883.1"/>
    <property type="molecule type" value="Genomic_DNA"/>
</dbReference>
<keyword evidence="4" id="KW-1185">Reference proteome</keyword>
<sequence>MMMRLYAMILISVSLFVLLEPTESFSVDKQSSKGPEFSASSPAKKFPSPDTPPIRVLEAQLDAMKDGELPSIYHLFSRARKLDIDNAARRDARESDPSAARKHRAMTEFLTQRHSQGLLNHNRWSVLGIVGDPNPAKGRLLTKFARVKVDSRYYRITLTRQSDWDGKGDPRDCDGYEKCWFIWDITPDGTDNSDNDDDDDGLPGGDNAKELSKTPTRVLARM</sequence>
<feature type="compositionally biased region" description="Low complexity" evidence="1">
    <location>
        <begin position="37"/>
        <end position="48"/>
    </location>
</feature>
<name>A0A448ZFQ7_9STRA</name>
<feature type="signal peptide" evidence="2">
    <location>
        <begin position="1"/>
        <end position="24"/>
    </location>
</feature>